<keyword evidence="3" id="KW-0408">Iron</keyword>
<accession>A0A371J978</accession>
<dbReference type="SUPFAM" id="SSF102114">
    <property type="entry name" value="Radical SAM enzymes"/>
    <property type="match status" value="1"/>
</dbReference>
<dbReference type="InterPro" id="IPR050377">
    <property type="entry name" value="Radical_SAM_PqqE_MftC-like"/>
</dbReference>
<evidence type="ECO:0000256" key="3">
    <source>
        <dbReference type="ARBA" id="ARBA00023004"/>
    </source>
</evidence>
<evidence type="ECO:0000313" key="7">
    <source>
        <dbReference type="Proteomes" id="UP000216411"/>
    </source>
</evidence>
<dbReference type="InterPro" id="IPR058240">
    <property type="entry name" value="rSAM_sf"/>
</dbReference>
<dbReference type="SFLD" id="SFLDG01067">
    <property type="entry name" value="SPASM/twitch_domain_containing"/>
    <property type="match status" value="1"/>
</dbReference>
<keyword evidence="4" id="KW-0411">Iron-sulfur</keyword>
<feature type="domain" description="Radical SAM core" evidence="5">
    <location>
        <begin position="84"/>
        <end position="299"/>
    </location>
</feature>
<name>A0A371J978_9FIRM</name>
<dbReference type="SFLD" id="SFLDG01386">
    <property type="entry name" value="main_SPASM_domain-containing"/>
    <property type="match status" value="1"/>
</dbReference>
<dbReference type="OrthoDB" id="9810775at2"/>
<sequence length="458" mass="53698">MDTREVIEMYRWKKIYILKRDNKVLFINFDEKKMFRVSFQIYHYIYDNIICANKEDIEVKYQPLIEFLVENQIISDSNEDTDSDNKGEINSIYFLPTLQCNLICDFCSLSSSPFIIEPKPMALEFIKDMIMKLSDLKVHKFVITGGEPFCSKNIFNIINLVNKNLDCKLQICTNGLLLNNEVIERIQGKVQMLDISIENILEDSCFLNKQVQKQQFMDKIDILIKIGFQVCLSFVLTKKNQELVFEFLDICYEKRTAISVKVIEKIGRAEENEELLVSKEEAETIMVGIYKYIAAKGYDTPNFEEFLFPVLLPQKACAGYGHLLSVYPDGSIYNCFMLNYSSFRLGNLSQDSMDDILNRLHEKKESDLFKKCFIVCNKQGCTTCEINDFCEGHCHYCNSNGQAKVKENIQCYFIRKLYLFILWYFKSNETVLENLDRFLELYYEIETNKTERMDLSVK</sequence>
<dbReference type="GO" id="GO:0051536">
    <property type="term" value="F:iron-sulfur cluster binding"/>
    <property type="evidence" value="ECO:0007669"/>
    <property type="project" value="UniProtKB-KW"/>
</dbReference>
<dbReference type="PANTHER" id="PTHR11228">
    <property type="entry name" value="RADICAL SAM DOMAIN PROTEIN"/>
    <property type="match status" value="1"/>
</dbReference>
<dbReference type="PROSITE" id="PS51918">
    <property type="entry name" value="RADICAL_SAM"/>
    <property type="match status" value="1"/>
</dbReference>
<comment type="caution">
    <text evidence="6">The sequence shown here is derived from an EMBL/GenBank/DDBJ whole genome shotgun (WGS) entry which is preliminary data.</text>
</comment>
<dbReference type="NCBIfam" id="TIGR04085">
    <property type="entry name" value="rSAM_more_4Fe4S"/>
    <property type="match status" value="1"/>
</dbReference>
<reference evidence="6 7" key="1">
    <citation type="journal article" date="2017" name="Genome Announc.">
        <title>Draft Genome Sequence of a Sporulating and Motile Strain of Lachnotalea glycerini Isolated from Water in Quebec City, Canada.</title>
        <authorList>
            <person name="Maheux A.F."/>
            <person name="Boudreau D.K."/>
            <person name="Berube E."/>
            <person name="Boissinot M."/>
            <person name="Raymond F."/>
            <person name="Brodeur S."/>
            <person name="Corbeil J."/>
            <person name="Isabel S."/>
            <person name="Omar R.F."/>
            <person name="Bergeron M.G."/>
        </authorList>
    </citation>
    <scope>NUCLEOTIDE SEQUENCE [LARGE SCALE GENOMIC DNA]</scope>
    <source>
        <strain evidence="6 7">CCRI-19302</strain>
    </source>
</reference>
<evidence type="ECO:0000256" key="2">
    <source>
        <dbReference type="ARBA" id="ARBA00022723"/>
    </source>
</evidence>
<organism evidence="6 7">
    <name type="scientific">Lachnotalea glycerini</name>
    <dbReference type="NCBI Taxonomy" id="1763509"/>
    <lineage>
        <taxon>Bacteria</taxon>
        <taxon>Bacillati</taxon>
        <taxon>Bacillota</taxon>
        <taxon>Clostridia</taxon>
        <taxon>Lachnospirales</taxon>
        <taxon>Lachnospiraceae</taxon>
        <taxon>Lachnotalea</taxon>
    </lineage>
</organism>
<dbReference type="GO" id="GO:0003824">
    <property type="term" value="F:catalytic activity"/>
    <property type="evidence" value="ECO:0007669"/>
    <property type="project" value="InterPro"/>
</dbReference>
<evidence type="ECO:0000259" key="5">
    <source>
        <dbReference type="PROSITE" id="PS51918"/>
    </source>
</evidence>
<evidence type="ECO:0000313" key="6">
    <source>
        <dbReference type="EMBL" id="RDY29311.1"/>
    </source>
</evidence>
<proteinExistence type="predicted"/>
<dbReference type="Pfam" id="PF04055">
    <property type="entry name" value="Radical_SAM"/>
    <property type="match status" value="1"/>
</dbReference>
<keyword evidence="7" id="KW-1185">Reference proteome</keyword>
<gene>
    <name evidence="6" type="ORF">CG710_018475</name>
</gene>
<evidence type="ECO:0000256" key="4">
    <source>
        <dbReference type="ARBA" id="ARBA00023014"/>
    </source>
</evidence>
<dbReference type="InterPro" id="IPR013785">
    <property type="entry name" value="Aldolase_TIM"/>
</dbReference>
<dbReference type="Gene3D" id="3.20.20.70">
    <property type="entry name" value="Aldolase class I"/>
    <property type="match status" value="1"/>
</dbReference>
<dbReference type="InterPro" id="IPR023885">
    <property type="entry name" value="4Fe4S-binding_SPASM_dom"/>
</dbReference>
<keyword evidence="1" id="KW-0949">S-adenosyl-L-methionine</keyword>
<evidence type="ECO:0000256" key="1">
    <source>
        <dbReference type="ARBA" id="ARBA00022691"/>
    </source>
</evidence>
<dbReference type="Proteomes" id="UP000216411">
    <property type="component" value="Unassembled WGS sequence"/>
</dbReference>
<dbReference type="PANTHER" id="PTHR11228:SF7">
    <property type="entry name" value="PQQA PEPTIDE CYCLASE"/>
    <property type="match status" value="1"/>
</dbReference>
<protein>
    <submittedName>
        <fullName evidence="6">Radical SAM protein</fullName>
    </submittedName>
</protein>
<dbReference type="InterPro" id="IPR006638">
    <property type="entry name" value="Elp3/MiaA/NifB-like_rSAM"/>
</dbReference>
<dbReference type="GO" id="GO:0046872">
    <property type="term" value="F:metal ion binding"/>
    <property type="evidence" value="ECO:0007669"/>
    <property type="project" value="UniProtKB-KW"/>
</dbReference>
<keyword evidence="2" id="KW-0479">Metal-binding</keyword>
<dbReference type="CDD" id="cd01335">
    <property type="entry name" value="Radical_SAM"/>
    <property type="match status" value="1"/>
</dbReference>
<dbReference type="SMART" id="SM00729">
    <property type="entry name" value="Elp3"/>
    <property type="match status" value="1"/>
</dbReference>
<dbReference type="SFLD" id="SFLDS00029">
    <property type="entry name" value="Radical_SAM"/>
    <property type="match status" value="1"/>
</dbReference>
<dbReference type="InterPro" id="IPR007197">
    <property type="entry name" value="rSAM"/>
</dbReference>
<dbReference type="EMBL" id="NOKA02000068">
    <property type="protein sequence ID" value="RDY29311.1"/>
    <property type="molecule type" value="Genomic_DNA"/>
</dbReference>
<dbReference type="AlphaFoldDB" id="A0A371J978"/>